<dbReference type="RefSeq" id="WP_214834491.1">
    <property type="nucleotide sequence ID" value="NZ_CP183077.1"/>
</dbReference>
<dbReference type="Pfam" id="PF19388">
    <property type="entry name" value="DUF5963"/>
    <property type="match status" value="1"/>
</dbReference>
<dbReference type="InterPro" id="IPR046007">
    <property type="entry name" value="DUF5963"/>
</dbReference>
<keyword evidence="3" id="KW-1185">Reference proteome</keyword>
<dbReference type="EMBL" id="JASWER010000005">
    <property type="protein sequence ID" value="MDL5376970.1"/>
    <property type="molecule type" value="Genomic_DNA"/>
</dbReference>
<sequence>MGRTLLRLGVGTTIGMAIATMLFSTLIWLGYSDAQTTGQPVTFAGIDIYRIADGYGIPNHTNMTWLGIVITGSWIVLVEMLRSIRGRRRLKTTG</sequence>
<feature type="transmembrane region" description="Helical" evidence="1">
    <location>
        <begin position="63"/>
        <end position="81"/>
    </location>
</feature>
<evidence type="ECO:0000313" key="2">
    <source>
        <dbReference type="EMBL" id="MDL5376970.1"/>
    </source>
</evidence>
<keyword evidence="1" id="KW-0812">Transmembrane</keyword>
<accession>A0ABT7MP58</accession>
<comment type="caution">
    <text evidence="2">The sequence shown here is derived from an EMBL/GenBank/DDBJ whole genome shotgun (WGS) entry which is preliminary data.</text>
</comment>
<evidence type="ECO:0000256" key="1">
    <source>
        <dbReference type="SAM" id="Phobius"/>
    </source>
</evidence>
<protein>
    <submittedName>
        <fullName evidence="2">LlsX family protein</fullName>
    </submittedName>
</protein>
<name>A0ABT7MP58_9BACL</name>
<dbReference type="Proteomes" id="UP001230807">
    <property type="component" value="Unassembled WGS sequence"/>
</dbReference>
<proteinExistence type="predicted"/>
<dbReference type="NCBIfam" id="NF033904">
    <property type="entry name" value="LlsX_fam"/>
    <property type="match status" value="1"/>
</dbReference>
<keyword evidence="1" id="KW-0472">Membrane</keyword>
<reference evidence="2 3" key="1">
    <citation type="submission" date="2023-06" db="EMBL/GenBank/DDBJ databases">
        <title>Influencing factors and mechanism of Cr(VI) reduction by facultative anaerobic Exiguobacterium sp. PY14.</title>
        <authorList>
            <person name="Zou L."/>
        </authorList>
    </citation>
    <scope>NUCLEOTIDE SEQUENCE [LARGE SCALE GENOMIC DNA]</scope>
    <source>
        <strain evidence="2 3">PY14</strain>
    </source>
</reference>
<gene>
    <name evidence="2" type="ORF">QR695_08100</name>
</gene>
<organism evidence="2 3">
    <name type="scientific">Exiguobacterium mexicanum</name>
    <dbReference type="NCBI Taxonomy" id="340146"/>
    <lineage>
        <taxon>Bacteria</taxon>
        <taxon>Bacillati</taxon>
        <taxon>Bacillota</taxon>
        <taxon>Bacilli</taxon>
        <taxon>Bacillales</taxon>
        <taxon>Bacillales Family XII. Incertae Sedis</taxon>
        <taxon>Exiguobacterium</taxon>
    </lineage>
</organism>
<keyword evidence="1" id="KW-1133">Transmembrane helix</keyword>
<evidence type="ECO:0000313" key="3">
    <source>
        <dbReference type="Proteomes" id="UP001230807"/>
    </source>
</evidence>
<feature type="transmembrane region" description="Helical" evidence="1">
    <location>
        <begin position="12"/>
        <end position="31"/>
    </location>
</feature>